<dbReference type="InterPro" id="IPR009739">
    <property type="entry name" value="LprI-like_N"/>
</dbReference>
<name>A0A5C8LZH9_9GAMM</name>
<dbReference type="PANTHER" id="PTHR37549">
    <property type="entry name" value="LIPOPROTEIN LPRI"/>
    <property type="match status" value="1"/>
</dbReference>
<keyword evidence="1" id="KW-0732">Signal</keyword>
<proteinExistence type="predicted"/>
<dbReference type="Pfam" id="PF07007">
    <property type="entry name" value="LprI"/>
    <property type="match status" value="1"/>
</dbReference>
<feature type="chain" id="PRO_5022665193" evidence="1">
    <location>
        <begin position="19"/>
        <end position="192"/>
    </location>
</feature>
<dbReference type="AlphaFoldDB" id="A0A5C8LZH9"/>
<keyword evidence="4" id="KW-1185">Reference proteome</keyword>
<evidence type="ECO:0000313" key="3">
    <source>
        <dbReference type="EMBL" id="TXK80812.1"/>
    </source>
</evidence>
<comment type="caution">
    <text evidence="3">The sequence shown here is derived from an EMBL/GenBank/DDBJ whole genome shotgun (WGS) entry which is preliminary data.</text>
</comment>
<dbReference type="Proteomes" id="UP000321814">
    <property type="component" value="Unassembled WGS sequence"/>
</dbReference>
<feature type="signal peptide" evidence="1">
    <location>
        <begin position="1"/>
        <end position="18"/>
    </location>
</feature>
<dbReference type="RefSeq" id="WP_147904257.1">
    <property type="nucleotide sequence ID" value="NZ_BAAAGC010000013.1"/>
</dbReference>
<evidence type="ECO:0000256" key="1">
    <source>
        <dbReference type="SAM" id="SignalP"/>
    </source>
</evidence>
<dbReference type="InterPro" id="IPR052755">
    <property type="entry name" value="Lysozyme_Inhibitor_LprI"/>
</dbReference>
<reference evidence="3 4" key="1">
    <citation type="submission" date="2019-08" db="EMBL/GenBank/DDBJ databases">
        <title>Draft genome analysis of Rheinheimera tangshanensis isolated from the roots of fresh rice plants (Oryza sativa).</title>
        <authorList>
            <person name="Yu Q."/>
            <person name="Qi Y."/>
            <person name="Zhang H."/>
            <person name="Pu J."/>
        </authorList>
    </citation>
    <scope>NUCLEOTIDE SEQUENCE [LARGE SCALE GENOMIC DNA]</scope>
    <source>
        <strain evidence="3 4">JA3-B52</strain>
    </source>
</reference>
<accession>A0A5C8LZH9</accession>
<dbReference type="GO" id="GO:0005576">
    <property type="term" value="C:extracellular region"/>
    <property type="evidence" value="ECO:0007669"/>
    <property type="project" value="TreeGrafter"/>
</dbReference>
<evidence type="ECO:0000259" key="2">
    <source>
        <dbReference type="Pfam" id="PF07007"/>
    </source>
</evidence>
<sequence length="192" mass="21349">MKLLLIITTLLATSQLQAASADSQINCQAKDLGTVDQLICSDQKLLKQDQQLAEVYQQALLKAANEKPPLLKAEQRGWVKGKADCWKEDDKKACASTLYIQRIAELQARYELMPASKKLLLSCDNNPANEISLRYYPTTPATLIADYGDQVSLMYQQPDQSYVGRNEKLSEQNGIFTVQWGYGAALLSCVAN</sequence>
<protein>
    <submittedName>
        <fullName evidence="3">DUF1311 domain-containing protein</fullName>
    </submittedName>
</protein>
<gene>
    <name evidence="3" type="ORF">FU839_10180</name>
</gene>
<dbReference type="OrthoDB" id="5565855at2"/>
<organism evidence="3 4">
    <name type="scientific">Rheinheimera tangshanensis</name>
    <dbReference type="NCBI Taxonomy" id="400153"/>
    <lineage>
        <taxon>Bacteria</taxon>
        <taxon>Pseudomonadati</taxon>
        <taxon>Pseudomonadota</taxon>
        <taxon>Gammaproteobacteria</taxon>
        <taxon>Chromatiales</taxon>
        <taxon>Chromatiaceae</taxon>
        <taxon>Rheinheimera</taxon>
    </lineage>
</organism>
<feature type="domain" description="Lysozyme inhibitor LprI-like N-terminal" evidence="2">
    <location>
        <begin position="28"/>
        <end position="106"/>
    </location>
</feature>
<dbReference type="EMBL" id="VRLR01000005">
    <property type="protein sequence ID" value="TXK80812.1"/>
    <property type="molecule type" value="Genomic_DNA"/>
</dbReference>
<evidence type="ECO:0000313" key="4">
    <source>
        <dbReference type="Proteomes" id="UP000321814"/>
    </source>
</evidence>
<dbReference type="PANTHER" id="PTHR37549:SF1">
    <property type="entry name" value="LIPOPROTEIN LPRI"/>
    <property type="match status" value="1"/>
</dbReference>